<dbReference type="GO" id="GO:0008270">
    <property type="term" value="F:zinc ion binding"/>
    <property type="evidence" value="ECO:0007669"/>
    <property type="project" value="UniProtKB-KW"/>
</dbReference>
<dbReference type="Gene3D" id="3.30.40.10">
    <property type="entry name" value="Zinc/RING finger domain, C3HC4 (zinc finger)"/>
    <property type="match status" value="1"/>
</dbReference>
<feature type="compositionally biased region" description="Low complexity" evidence="5">
    <location>
        <begin position="173"/>
        <end position="184"/>
    </location>
</feature>
<dbReference type="HOGENOM" id="CLU_019846_0_0_1"/>
<evidence type="ECO:0000313" key="8">
    <source>
        <dbReference type="Proteomes" id="UP000053664"/>
    </source>
</evidence>
<dbReference type="EMBL" id="KE361637">
    <property type="protein sequence ID" value="EPQ27945.1"/>
    <property type="molecule type" value="Genomic_DNA"/>
</dbReference>
<dbReference type="PANTHER" id="PTHR45969">
    <property type="entry name" value="RING ZINC FINGER PROTEIN-RELATED"/>
    <property type="match status" value="1"/>
</dbReference>
<feature type="region of interest" description="Disordered" evidence="5">
    <location>
        <begin position="727"/>
        <end position="785"/>
    </location>
</feature>
<feature type="compositionally biased region" description="Low complexity" evidence="5">
    <location>
        <begin position="101"/>
        <end position="134"/>
    </location>
</feature>
<sequence length="785" mass="81442">MDPEHQAQRHEERLSARTGVALESGSASPYPPTLRRTIDHGASPLQESSPPSPLDGSDGQGGSISGSSSSASLQDHSMDLAAEEGRDGHHHQQPQQHHHAAASGPASTSAAAAAPAAPQQSPSDAASLPQETPSQPTPPPPPHAPPAEQSVDDATAATAPTVADAAEDPPEVAPTTTTTSAPSAGQVDAPAQQGRDEAAPSPAQTGLAHLLTSVLHSMRSMVPGGDASQPQPQQQQPDERPAGNATSGTTASETGAEGTAPQQGQAAAPGPPPVLYFRMPFNGPDGNPAMLAFHPTPLPHAPANRQAPAQGQQQGQAGQQNQEQAQGHPATNATPAPGMEDTGSMPHPAGHVPRAPLFVPLGASPLPFSFIYDAPTATAWPIAHVVPGVPPGGPGPDASAAGGAGAAAEDQQPRLVAGPPFRILLDLHFVPNGAPPEPERPDPEKAKAYVKALERADAELRSRMARLHMGEVGSFAGGGGSDGDGEGDALLGCGVCLDNYEEEDRPEWIGGERSEDEAVVALPCPGHHSLHSGCLRDWLAKTPPSQWTCPFCRASLDAAHPTPTLATASSGSKLAGQEAAAASTRTTLREEVRRRERQRGWRCDAPACLPRYPAPVQSTSGADRRHAALNDETEEMSTRLVDLAPCHHQVHLDCLCTSMRIESGDVGCDFQADDEGLEDDGDIGEDEEEQRNSAGGEEVEEVEEVEEETTGKWVSCPACRKETWARLPIRRRPRSVRPQGDGDDTKTKANAVAAEEGEPSSISIIAGGESEGEGKDEAAPAPVSA</sequence>
<proteinExistence type="predicted"/>
<dbReference type="OrthoDB" id="2551464at2759"/>
<feature type="compositionally biased region" description="Acidic residues" evidence="5">
    <location>
        <begin position="697"/>
        <end position="708"/>
    </location>
</feature>
<evidence type="ECO:0000256" key="4">
    <source>
        <dbReference type="PROSITE-ProRule" id="PRU00175"/>
    </source>
</evidence>
<dbReference type="SUPFAM" id="SSF57850">
    <property type="entry name" value="RING/U-box"/>
    <property type="match status" value="1"/>
</dbReference>
<evidence type="ECO:0000256" key="2">
    <source>
        <dbReference type="ARBA" id="ARBA00022771"/>
    </source>
</evidence>
<dbReference type="eggNOG" id="ENOG502SA0Q">
    <property type="taxonomic scope" value="Eukaryota"/>
</dbReference>
<feature type="domain" description="RING-type" evidence="6">
    <location>
        <begin position="493"/>
        <end position="553"/>
    </location>
</feature>
<feature type="region of interest" description="Disordered" evidence="5">
    <location>
        <begin position="390"/>
        <end position="411"/>
    </location>
</feature>
<feature type="compositionally biased region" description="Low complexity" evidence="5">
    <location>
        <begin position="146"/>
        <end position="164"/>
    </location>
</feature>
<keyword evidence="2 4" id="KW-0863">Zinc-finger</keyword>
<dbReference type="GeneID" id="19318790"/>
<dbReference type="Pfam" id="PF13639">
    <property type="entry name" value="zf-RING_2"/>
    <property type="match status" value="1"/>
</dbReference>
<feature type="compositionally biased region" description="Acidic residues" evidence="5">
    <location>
        <begin position="671"/>
        <end position="689"/>
    </location>
</feature>
<accession>A0A061H7E6</accession>
<dbReference type="PROSITE" id="PS50089">
    <property type="entry name" value="ZF_RING_2"/>
    <property type="match status" value="1"/>
</dbReference>
<keyword evidence="1" id="KW-0479">Metal-binding</keyword>
<feature type="region of interest" description="Disordered" evidence="5">
    <location>
        <begin position="670"/>
        <end position="713"/>
    </location>
</feature>
<evidence type="ECO:0000313" key="7">
    <source>
        <dbReference type="EMBL" id="EPQ27945.1"/>
    </source>
</evidence>
<evidence type="ECO:0000256" key="5">
    <source>
        <dbReference type="SAM" id="MobiDB-lite"/>
    </source>
</evidence>
<dbReference type="PANTHER" id="PTHR45969:SF71">
    <property type="entry name" value="CHROMOSOME UNDETERMINED SCAFFOLD_5, WHOLE GENOME SHOTGUN SEQUENCE"/>
    <property type="match status" value="1"/>
</dbReference>
<dbReference type="RefSeq" id="XP_007880406.1">
    <property type="nucleotide sequence ID" value="XM_007882215.1"/>
</dbReference>
<keyword evidence="3" id="KW-0862">Zinc</keyword>
<feature type="compositionally biased region" description="Low complexity" evidence="5">
    <location>
        <begin position="43"/>
        <end position="57"/>
    </location>
</feature>
<dbReference type="InterPro" id="IPR013083">
    <property type="entry name" value="Znf_RING/FYVE/PHD"/>
</dbReference>
<reference evidence="7 8" key="1">
    <citation type="journal article" date="2013" name="Plant Cell">
        <title>The transition from a phytopathogenic smut ancestor to an anamorphic biocontrol agent deciphered by comparative whole-genome analysis.</title>
        <authorList>
            <person name="Lefebvre F."/>
            <person name="Joly D.L."/>
            <person name="Labbe C."/>
            <person name="Teichmann B."/>
            <person name="Linning R."/>
            <person name="Belzile F."/>
            <person name="Bakkeren G."/>
            <person name="Belanger R.R."/>
        </authorList>
    </citation>
    <scope>NUCLEOTIDE SEQUENCE [LARGE SCALE GENOMIC DNA]</scope>
    <source>
        <strain evidence="7 8">PF-1</strain>
    </source>
</reference>
<organism evidence="7 8">
    <name type="scientific">Pseudozyma flocculosa PF-1</name>
    <dbReference type="NCBI Taxonomy" id="1277687"/>
    <lineage>
        <taxon>Eukaryota</taxon>
        <taxon>Fungi</taxon>
        <taxon>Dikarya</taxon>
        <taxon>Basidiomycota</taxon>
        <taxon>Ustilaginomycotina</taxon>
        <taxon>Ustilaginomycetes</taxon>
        <taxon>Ustilaginales</taxon>
        <taxon>Ustilaginaceae</taxon>
        <taxon>Pseudozyma</taxon>
    </lineage>
</organism>
<evidence type="ECO:0000259" key="6">
    <source>
        <dbReference type="PROSITE" id="PS50089"/>
    </source>
</evidence>
<feature type="compositionally biased region" description="Low complexity" evidence="5">
    <location>
        <begin position="229"/>
        <end position="268"/>
    </location>
</feature>
<dbReference type="AlphaFoldDB" id="A0A061H7E6"/>
<feature type="compositionally biased region" description="Pro residues" evidence="5">
    <location>
        <begin position="135"/>
        <end position="145"/>
    </location>
</feature>
<feature type="compositionally biased region" description="Basic and acidic residues" evidence="5">
    <location>
        <begin position="1"/>
        <end position="15"/>
    </location>
</feature>
<feature type="compositionally biased region" description="Low complexity" evidence="5">
    <location>
        <begin position="759"/>
        <end position="768"/>
    </location>
</feature>
<protein>
    <recommendedName>
        <fullName evidence="6">RING-type domain-containing protein</fullName>
    </recommendedName>
</protein>
<feature type="compositionally biased region" description="Basic residues" evidence="5">
    <location>
        <begin position="88"/>
        <end position="100"/>
    </location>
</feature>
<feature type="compositionally biased region" description="Low complexity" evidence="5">
    <location>
        <begin position="306"/>
        <end position="327"/>
    </location>
</feature>
<dbReference type="KEGG" id="pfp:PFL1_04689"/>
<dbReference type="InterPro" id="IPR001841">
    <property type="entry name" value="Znf_RING"/>
</dbReference>
<evidence type="ECO:0000256" key="3">
    <source>
        <dbReference type="ARBA" id="ARBA00022833"/>
    </source>
</evidence>
<name>A0A061H7E6_9BASI</name>
<dbReference type="Proteomes" id="UP000053664">
    <property type="component" value="Unassembled WGS sequence"/>
</dbReference>
<feature type="region of interest" description="Disordered" evidence="5">
    <location>
        <begin position="1"/>
        <end position="351"/>
    </location>
</feature>
<evidence type="ECO:0000256" key="1">
    <source>
        <dbReference type="ARBA" id="ARBA00022723"/>
    </source>
</evidence>
<gene>
    <name evidence="7" type="ORF">PFL1_04689</name>
</gene>
<dbReference type="SMART" id="SM00184">
    <property type="entry name" value="RING"/>
    <property type="match status" value="2"/>
</dbReference>